<feature type="region of interest" description="Disordered" evidence="2">
    <location>
        <begin position="516"/>
        <end position="547"/>
    </location>
</feature>
<feature type="region of interest" description="Disordered" evidence="2">
    <location>
        <begin position="602"/>
        <end position="667"/>
    </location>
</feature>
<reference evidence="3" key="1">
    <citation type="journal article" date="2019" name="Plant J.">
        <title>Chlorella vulgaris genome assembly and annotation reveals the molecular basis for metabolic acclimation to high light conditions.</title>
        <authorList>
            <person name="Cecchin M."/>
            <person name="Marcolungo L."/>
            <person name="Rossato M."/>
            <person name="Girolomoni L."/>
            <person name="Cosentino E."/>
            <person name="Cuine S."/>
            <person name="Li-Beisson Y."/>
            <person name="Delledonne M."/>
            <person name="Ballottari M."/>
        </authorList>
    </citation>
    <scope>NUCLEOTIDE SEQUENCE</scope>
    <source>
        <strain evidence="3">211/11P</strain>
    </source>
</reference>
<name>A0A9D4YZB0_CHLVU</name>
<dbReference type="InterPro" id="IPR015943">
    <property type="entry name" value="WD40/YVTN_repeat-like_dom_sf"/>
</dbReference>
<feature type="compositionally biased region" description="Low complexity" evidence="2">
    <location>
        <begin position="394"/>
        <end position="420"/>
    </location>
</feature>
<proteinExistence type="predicted"/>
<reference evidence="3" key="2">
    <citation type="submission" date="2020-11" db="EMBL/GenBank/DDBJ databases">
        <authorList>
            <person name="Cecchin M."/>
            <person name="Marcolungo L."/>
            <person name="Rossato M."/>
            <person name="Girolomoni L."/>
            <person name="Cosentino E."/>
            <person name="Cuine S."/>
            <person name="Li-Beisson Y."/>
            <person name="Delledonne M."/>
            <person name="Ballottari M."/>
        </authorList>
    </citation>
    <scope>NUCLEOTIDE SEQUENCE</scope>
    <source>
        <strain evidence="3">211/11P</strain>
        <tissue evidence="3">Whole cell</tissue>
    </source>
</reference>
<feature type="compositionally biased region" description="Polar residues" evidence="2">
    <location>
        <begin position="357"/>
        <end position="373"/>
    </location>
</feature>
<evidence type="ECO:0000313" key="3">
    <source>
        <dbReference type="EMBL" id="KAI3434872.1"/>
    </source>
</evidence>
<dbReference type="GO" id="GO:0000278">
    <property type="term" value="P:mitotic cell cycle"/>
    <property type="evidence" value="ECO:0007669"/>
    <property type="project" value="TreeGrafter"/>
</dbReference>
<dbReference type="GO" id="GO:0007020">
    <property type="term" value="P:microtubule nucleation"/>
    <property type="evidence" value="ECO:0007669"/>
    <property type="project" value="TreeGrafter"/>
</dbReference>
<keyword evidence="4" id="KW-1185">Reference proteome</keyword>
<dbReference type="InterPro" id="IPR001680">
    <property type="entry name" value="WD40_rpt"/>
</dbReference>
<comment type="caution">
    <text evidence="3">The sequence shown here is derived from an EMBL/GenBank/DDBJ whole genome shotgun (WGS) entry which is preliminary data.</text>
</comment>
<feature type="compositionally biased region" description="Low complexity" evidence="2">
    <location>
        <begin position="342"/>
        <end position="356"/>
    </location>
</feature>
<gene>
    <name evidence="3" type="ORF">D9Q98_002926</name>
</gene>
<evidence type="ECO:0000256" key="2">
    <source>
        <dbReference type="SAM" id="MobiDB-lite"/>
    </source>
</evidence>
<feature type="compositionally biased region" description="Low complexity" evidence="2">
    <location>
        <begin position="800"/>
        <end position="811"/>
    </location>
</feature>
<dbReference type="EMBL" id="SIDB01000003">
    <property type="protein sequence ID" value="KAI3434872.1"/>
    <property type="molecule type" value="Genomic_DNA"/>
</dbReference>
<sequence length="924" mass="92310">MSRSEYPADAFAAVSGSNVHLLREKPPEDGSSSSGGAPAAAFGEVVVSHSCTVNTARWNRNNKVVAAGCADGHVQLLHSGGQVMCVLPRDGTPPSAVGPVTALSWSSGSKRLAAGSANGSVFIYDMQQKQPTAELGGHVGGVAALEYQADDKFLAVASASGSIVLYPDPHRPGGGAAVPLPPSASGPSARLCMALGASEPVLAAGSSQGAVAVWDMPSLRLREEYAGQHGGAAVHALAFVPLRPAWLYSGGADGRVCLQDRHAGPGHVSTMSVGAPATALMVKEDHSVIGVGTAGGAVLLYDPRRTQQPLHSFQLSDRAPVSALHWQHRYASLSGSRHHARSAASAHAPAPHTSTSTQTQTNAGTQPPASTGRQPAGPSRLGASSGAAVDVPPSGASAAARSHAASPHLRGSPAPAAAGAASGALPLHSVAAAQAHMPLAAAAAANAADKPLLAVAAAPGSVPLAITPLPGMPSPRYPAGGGHGAAEFTPVQQLRPVQQQQPQAAAQQLVMTPLAGTQAQSAAQNGRAAGGGKSQPPPSPQQQLAGAVSRPELNITPLLAPAPRVARVLPPVPPAASGTAGTAGAAGTAGIAGAARPPLRLDISPLPGEGGGGGASLAISPLPSMHLPAAASQPGVSPKQQQQQQRSVLGERTNSSGAVAGHGHGMLAPLPAPLLTAAEGEAAQQEHLQLQSSPSFAENSPLPLPSPRSPASRVPEAVAPHPRAGFGGGGGGGELASHKLKAAALAQAQAQVVEALSPAGTDCQQEGGGGGRWSISATPADERRTTRGAAGSHPQPVLPQQGEGQAYQAGASTARERSAEAHEFSFVAAEQSYRQLGGGAGAWSGGGGGGSAAAAAAAAPPAGLRDDILAMHLDMLNQFQAQQASMGQLVSQLMQRNDDLTGEVAALRKQLATLTHRRDTFLWL</sequence>
<protein>
    <submittedName>
        <fullName evidence="3">Uncharacterized protein</fullName>
    </submittedName>
</protein>
<dbReference type="PANTHER" id="PTHR44414:SF1">
    <property type="entry name" value="PROTEIN NEDD1"/>
    <property type="match status" value="1"/>
</dbReference>
<organism evidence="3 4">
    <name type="scientific">Chlorella vulgaris</name>
    <name type="common">Green alga</name>
    <dbReference type="NCBI Taxonomy" id="3077"/>
    <lineage>
        <taxon>Eukaryota</taxon>
        <taxon>Viridiplantae</taxon>
        <taxon>Chlorophyta</taxon>
        <taxon>core chlorophytes</taxon>
        <taxon>Trebouxiophyceae</taxon>
        <taxon>Chlorellales</taxon>
        <taxon>Chlorellaceae</taxon>
        <taxon>Chlorella clade</taxon>
        <taxon>Chlorella</taxon>
    </lineage>
</organism>
<feature type="region of interest" description="Disordered" evidence="2">
    <location>
        <begin position="335"/>
        <end position="420"/>
    </location>
</feature>
<feature type="coiled-coil region" evidence="1">
    <location>
        <begin position="890"/>
        <end position="917"/>
    </location>
</feature>
<dbReference type="SMART" id="SM00320">
    <property type="entry name" value="WD40"/>
    <property type="match status" value="5"/>
</dbReference>
<dbReference type="GO" id="GO:0005814">
    <property type="term" value="C:centriole"/>
    <property type="evidence" value="ECO:0007669"/>
    <property type="project" value="TreeGrafter"/>
</dbReference>
<evidence type="ECO:0000313" key="4">
    <source>
        <dbReference type="Proteomes" id="UP001055712"/>
    </source>
</evidence>
<accession>A0A9D4YZB0</accession>
<dbReference type="InterPro" id="IPR036322">
    <property type="entry name" value="WD40_repeat_dom_sf"/>
</dbReference>
<dbReference type="Gene3D" id="2.130.10.10">
    <property type="entry name" value="YVTN repeat-like/Quinoprotein amine dehydrogenase"/>
    <property type="match status" value="2"/>
</dbReference>
<dbReference type="SUPFAM" id="SSF50978">
    <property type="entry name" value="WD40 repeat-like"/>
    <property type="match status" value="1"/>
</dbReference>
<dbReference type="AlphaFoldDB" id="A0A9D4YZB0"/>
<dbReference type="GO" id="GO:0000922">
    <property type="term" value="C:spindle pole"/>
    <property type="evidence" value="ECO:0007669"/>
    <property type="project" value="TreeGrafter"/>
</dbReference>
<feature type="region of interest" description="Disordered" evidence="2">
    <location>
        <begin position="681"/>
        <end position="735"/>
    </location>
</feature>
<dbReference type="GO" id="GO:0036064">
    <property type="term" value="C:ciliary basal body"/>
    <property type="evidence" value="ECO:0007669"/>
    <property type="project" value="TreeGrafter"/>
</dbReference>
<feature type="compositionally biased region" description="Polar residues" evidence="2">
    <location>
        <begin position="686"/>
        <end position="698"/>
    </location>
</feature>
<feature type="region of interest" description="Disordered" evidence="2">
    <location>
        <begin position="760"/>
        <end position="814"/>
    </location>
</feature>
<dbReference type="InterPro" id="IPR052818">
    <property type="entry name" value="NEDD1_Spindle_Assembly"/>
</dbReference>
<dbReference type="PANTHER" id="PTHR44414">
    <property type="entry name" value="PROTEIN NEDD1"/>
    <property type="match status" value="1"/>
</dbReference>
<dbReference type="Proteomes" id="UP001055712">
    <property type="component" value="Unassembled WGS sequence"/>
</dbReference>
<evidence type="ECO:0000256" key="1">
    <source>
        <dbReference type="SAM" id="Coils"/>
    </source>
</evidence>
<dbReference type="Pfam" id="PF00400">
    <property type="entry name" value="WD40"/>
    <property type="match status" value="3"/>
</dbReference>
<feature type="region of interest" description="Disordered" evidence="2">
    <location>
        <begin position="17"/>
        <end position="38"/>
    </location>
</feature>
<dbReference type="GO" id="GO:0005737">
    <property type="term" value="C:cytoplasm"/>
    <property type="evidence" value="ECO:0007669"/>
    <property type="project" value="TreeGrafter"/>
</dbReference>
<dbReference type="GO" id="GO:0043015">
    <property type="term" value="F:gamma-tubulin binding"/>
    <property type="evidence" value="ECO:0007669"/>
    <property type="project" value="TreeGrafter"/>
</dbReference>
<dbReference type="OrthoDB" id="756313at2759"/>
<keyword evidence="1" id="KW-0175">Coiled coil</keyword>
<feature type="compositionally biased region" description="Gly residues" evidence="2">
    <location>
        <begin position="725"/>
        <end position="734"/>
    </location>
</feature>